<comment type="function">
    <text evidence="13">Required for the insertion and/or proper folding and/or complex formation of integral membrane proteins into the membrane. Involved in integration of membrane proteins that insert both dependently and independently of the Sec translocase complex, as well as at least some lipoproteins. Aids folding of multispanning membrane proteins.</text>
</comment>
<evidence type="ECO:0000256" key="7">
    <source>
        <dbReference type="ARBA" id="ARBA00022927"/>
    </source>
</evidence>
<dbReference type="InterPro" id="IPR038221">
    <property type="entry name" value="YidC_periplasmic_sf"/>
</dbReference>
<dbReference type="Pfam" id="PF02096">
    <property type="entry name" value="60KD_IMP"/>
    <property type="match status" value="1"/>
</dbReference>
<comment type="subcellular location">
    <subcellularLocation>
        <location evidence="1">Cell inner membrane</location>
        <topology evidence="1">Multi-pass membrane protein</topology>
    </subcellularLocation>
    <subcellularLocation>
        <location evidence="13">Cell membrane</location>
        <topology evidence="13">Multi-pass membrane protein</topology>
    </subcellularLocation>
</comment>
<organism evidence="17 18">
    <name type="scientific">Pseudofulvibacter geojedonensis</name>
    <dbReference type="NCBI Taxonomy" id="1123758"/>
    <lineage>
        <taxon>Bacteria</taxon>
        <taxon>Pseudomonadati</taxon>
        <taxon>Bacteroidota</taxon>
        <taxon>Flavobacteriia</taxon>
        <taxon>Flavobacteriales</taxon>
        <taxon>Flavobacteriaceae</taxon>
        <taxon>Pseudofulvibacter</taxon>
    </lineage>
</organism>
<feature type="transmembrane region" description="Helical" evidence="13">
    <location>
        <begin position="545"/>
        <end position="562"/>
    </location>
</feature>
<dbReference type="Pfam" id="PF14849">
    <property type="entry name" value="YidC_periplas"/>
    <property type="match status" value="1"/>
</dbReference>
<gene>
    <name evidence="13 17" type="primary">yidC</name>
    <name evidence="17" type="ORF">ACFQ1O_13575</name>
</gene>
<dbReference type="NCBIfam" id="NF002356">
    <property type="entry name" value="PRK01318.2-3"/>
    <property type="match status" value="1"/>
</dbReference>
<evidence type="ECO:0000256" key="11">
    <source>
        <dbReference type="ARBA" id="ARBA00033245"/>
    </source>
</evidence>
<feature type="compositionally biased region" description="Low complexity" evidence="14">
    <location>
        <begin position="617"/>
        <end position="631"/>
    </location>
</feature>
<evidence type="ECO:0000256" key="5">
    <source>
        <dbReference type="ARBA" id="ARBA00022475"/>
    </source>
</evidence>
<feature type="domain" description="Membrane insertase YidC N-terminal" evidence="16">
    <location>
        <begin position="97"/>
        <end position="364"/>
    </location>
</feature>
<evidence type="ECO:0000256" key="2">
    <source>
        <dbReference type="ARBA" id="ARBA00010527"/>
    </source>
</evidence>
<keyword evidence="4 13" id="KW-0813">Transport</keyword>
<keyword evidence="10 13" id="KW-0143">Chaperone</keyword>
<dbReference type="PRINTS" id="PR00701">
    <property type="entry name" value="60KDINNERMP"/>
</dbReference>
<dbReference type="NCBIfam" id="TIGR03592">
    <property type="entry name" value="yidC_oxa1_cterm"/>
    <property type="match status" value="1"/>
</dbReference>
<feature type="domain" description="Membrane insertase YidC/Oxa/ALB C-terminal" evidence="15">
    <location>
        <begin position="378"/>
        <end position="585"/>
    </location>
</feature>
<comment type="caution">
    <text evidence="17">The sequence shown here is derived from an EMBL/GenBank/DDBJ whole genome shotgun (WGS) entry which is preliminary data.</text>
</comment>
<evidence type="ECO:0000256" key="14">
    <source>
        <dbReference type="SAM" id="MobiDB-lite"/>
    </source>
</evidence>
<keyword evidence="8 13" id="KW-1133">Transmembrane helix</keyword>
<dbReference type="InterPro" id="IPR001708">
    <property type="entry name" value="YidC/ALB3/OXA1/COX18"/>
</dbReference>
<feature type="region of interest" description="Disordered" evidence="14">
    <location>
        <begin position="600"/>
        <end position="631"/>
    </location>
</feature>
<keyword evidence="6 13" id="KW-0812">Transmembrane</keyword>
<dbReference type="HAMAP" id="MF_01810">
    <property type="entry name" value="YidC_type1"/>
    <property type="match status" value="1"/>
</dbReference>
<dbReference type="NCBIfam" id="TIGR03593">
    <property type="entry name" value="yidC_nterm"/>
    <property type="match status" value="1"/>
</dbReference>
<protein>
    <recommendedName>
        <fullName evidence="3 13">Membrane protein insertase YidC</fullName>
    </recommendedName>
    <alternativeName>
        <fullName evidence="12 13">Foldase YidC</fullName>
    </alternativeName>
    <alternativeName>
        <fullName evidence="11 13">Membrane integrase YidC</fullName>
    </alternativeName>
    <alternativeName>
        <fullName evidence="13">Membrane protein YidC</fullName>
    </alternativeName>
</protein>
<feature type="compositionally biased region" description="Basic residues" evidence="14">
    <location>
        <begin position="600"/>
        <end position="612"/>
    </location>
</feature>
<keyword evidence="5 13" id="KW-1003">Cell membrane</keyword>
<evidence type="ECO:0000313" key="18">
    <source>
        <dbReference type="Proteomes" id="UP001596997"/>
    </source>
</evidence>
<evidence type="ECO:0000256" key="13">
    <source>
        <dbReference type="HAMAP-Rule" id="MF_01810"/>
    </source>
</evidence>
<dbReference type="PANTHER" id="PTHR12428:SF65">
    <property type="entry name" value="CYTOCHROME C OXIDASE ASSEMBLY PROTEIN COX18, MITOCHONDRIAL"/>
    <property type="match status" value="1"/>
</dbReference>
<evidence type="ECO:0000256" key="8">
    <source>
        <dbReference type="ARBA" id="ARBA00022989"/>
    </source>
</evidence>
<accession>A0ABW3I586</accession>
<feature type="transmembrane region" description="Helical" evidence="13">
    <location>
        <begin position="568"/>
        <end position="588"/>
    </location>
</feature>
<dbReference type="RefSeq" id="WP_377716801.1">
    <property type="nucleotide sequence ID" value="NZ_JBHTJM010000010.1"/>
</dbReference>
<dbReference type="InterPro" id="IPR019998">
    <property type="entry name" value="Membr_insert_YidC"/>
</dbReference>
<dbReference type="InterPro" id="IPR028053">
    <property type="entry name" value="Membr_insert_YidC_N"/>
</dbReference>
<comment type="subunit">
    <text evidence="13">Interacts with the Sec translocase complex via SecD. Specifically interacts with transmembrane segments of nascent integral membrane proteins during membrane integration.</text>
</comment>
<evidence type="ECO:0000256" key="6">
    <source>
        <dbReference type="ARBA" id="ARBA00022692"/>
    </source>
</evidence>
<dbReference type="InterPro" id="IPR028055">
    <property type="entry name" value="YidC/Oxa/ALB_C"/>
</dbReference>
<evidence type="ECO:0000256" key="9">
    <source>
        <dbReference type="ARBA" id="ARBA00023136"/>
    </source>
</evidence>
<feature type="transmembrane region" description="Helical" evidence="13">
    <location>
        <begin position="12"/>
        <end position="28"/>
    </location>
</feature>
<dbReference type="InterPro" id="IPR047196">
    <property type="entry name" value="YidC_ALB_C"/>
</dbReference>
<evidence type="ECO:0000256" key="1">
    <source>
        <dbReference type="ARBA" id="ARBA00004429"/>
    </source>
</evidence>
<dbReference type="EMBL" id="JBHTJM010000010">
    <property type="protein sequence ID" value="MFD0965041.1"/>
    <property type="molecule type" value="Genomic_DNA"/>
</dbReference>
<evidence type="ECO:0000259" key="16">
    <source>
        <dbReference type="Pfam" id="PF14849"/>
    </source>
</evidence>
<evidence type="ECO:0000313" key="17">
    <source>
        <dbReference type="EMBL" id="MFD0965041.1"/>
    </source>
</evidence>
<dbReference type="CDD" id="cd19961">
    <property type="entry name" value="EcYidC-like_peri"/>
    <property type="match status" value="1"/>
</dbReference>
<dbReference type="Gene3D" id="2.70.98.90">
    <property type="match status" value="1"/>
</dbReference>
<evidence type="ECO:0000256" key="10">
    <source>
        <dbReference type="ARBA" id="ARBA00023186"/>
    </source>
</evidence>
<feature type="transmembrane region" description="Helical" evidence="13">
    <location>
        <begin position="496"/>
        <end position="518"/>
    </location>
</feature>
<dbReference type="CDD" id="cd20070">
    <property type="entry name" value="5TM_YidC_Alb3"/>
    <property type="match status" value="1"/>
</dbReference>
<feature type="transmembrane region" description="Helical" evidence="13">
    <location>
        <begin position="375"/>
        <end position="398"/>
    </location>
</feature>
<reference evidence="18" key="1">
    <citation type="journal article" date="2019" name="Int. J. Syst. Evol. Microbiol.">
        <title>The Global Catalogue of Microorganisms (GCM) 10K type strain sequencing project: providing services to taxonomists for standard genome sequencing and annotation.</title>
        <authorList>
            <consortium name="The Broad Institute Genomics Platform"/>
            <consortium name="The Broad Institute Genome Sequencing Center for Infectious Disease"/>
            <person name="Wu L."/>
            <person name="Ma J."/>
        </authorList>
    </citation>
    <scope>NUCLEOTIDE SEQUENCE [LARGE SCALE GENOMIC DNA]</scope>
    <source>
        <strain evidence="18">CCUG 62114</strain>
    </source>
</reference>
<evidence type="ECO:0000259" key="15">
    <source>
        <dbReference type="Pfam" id="PF02096"/>
    </source>
</evidence>
<feature type="transmembrane region" description="Helical" evidence="13">
    <location>
        <begin position="445"/>
        <end position="466"/>
    </location>
</feature>
<dbReference type="Proteomes" id="UP001596997">
    <property type="component" value="Unassembled WGS sequence"/>
</dbReference>
<keyword evidence="7 13" id="KW-0653">Protein transport</keyword>
<evidence type="ECO:0000256" key="3">
    <source>
        <dbReference type="ARBA" id="ARBA00015325"/>
    </source>
</evidence>
<keyword evidence="9 13" id="KW-0472">Membrane</keyword>
<keyword evidence="18" id="KW-1185">Reference proteome</keyword>
<evidence type="ECO:0000256" key="4">
    <source>
        <dbReference type="ARBA" id="ARBA00022448"/>
    </source>
</evidence>
<proteinExistence type="inferred from homology"/>
<name>A0ABW3I586_9FLAO</name>
<dbReference type="NCBIfam" id="NF002359">
    <property type="entry name" value="PRK01318.2-6"/>
    <property type="match status" value="1"/>
</dbReference>
<comment type="similarity">
    <text evidence="2 13">Belongs to the OXA1/ALB3/YidC family. Type 1 subfamily.</text>
</comment>
<sequence length="631" mass="72401">MEEKKFDAKKLIGYILIAGLMTWMFYMNKPTEAEIAAEKVKAEQVEAAKKDKEPKEDTAVVEAVEPVNDSLANIELQNKLGKFAYSASLPSAVDASTTISNKVIELSFNNKGGYLNEAKLKDYKTHDGKPVYLVKDNNASLNIVLSTTDNRILNTKDLYFTPTVTKNGNNQVVSMKLQASPTQFLEYRYEIKENDYLIDFTIRSQGLASVVNTSNPVNLDWKLKAFPNEKALSYENQNTAIHYLEDGDMECLGMQENDDVVEEATWVSFKQHFFSSILIAESGFKKLDLKQENYVERDTKETEFLKGFEVQTPLAIAGGEINNNFAWYYGPNDYQILKSYEGLDLEENINLGWGVFGFLNKYLFIPVFKLLSGFIGSYGLIIILMTIVVRLIMSPLVYKSYMSSAKMKVIRPELQKVNEKYPDKKDAMKRQQETMRIQRESGVSMMSGCIPALLQMPIFFALFKFFPKEIGLRQKNFLWAEDLSAYDSVYKLPFDIPFYGDHVSLFPILASIAIFFYMRMSQAQQANMQAPVQEGMPDMQKMMKYMLYFSPLMMLVFFNNYASGLSLYYFVSNLLTIGIMLAIKKFLIDEEKVLAKIKAHKKKPKKQNKFQKKMQEMMEQAEQQQKASKKK</sequence>
<dbReference type="PANTHER" id="PTHR12428">
    <property type="entry name" value="OXA1"/>
    <property type="match status" value="1"/>
</dbReference>
<evidence type="ECO:0000256" key="12">
    <source>
        <dbReference type="ARBA" id="ARBA00033342"/>
    </source>
</evidence>